<dbReference type="PANTHER" id="PTHR35395:SF1">
    <property type="entry name" value="DUF6536 DOMAIN-CONTAINING PROTEIN"/>
    <property type="match status" value="1"/>
</dbReference>
<feature type="transmembrane region" description="Helical" evidence="2">
    <location>
        <begin position="43"/>
        <end position="64"/>
    </location>
</feature>
<proteinExistence type="predicted"/>
<sequence>MQILNAPTRREVDCVHIKSGGTKWLEIGVPSIRSAFHVSRFKTILWVLFNLSSVPIHLLFNSAILETDFMGTEFHLTIATESFLNGTKYYGPGASFLPPGGVSIPELLKTDENASDMMGFIIEGGFPPKTYRDPTTGKPSLWAAVADSPDAGIAATSTVDLGYSTFAVFVVLVAAVLLVVVPRIITQPPPEGANGPIRWHREKKAYGIDPGSLGSGEDQGLIRGGSSEGDDGGRMDPLDPLDGLEARLELSQGKLRWGVVRMAEEWYGRFGGDFHDEGVGHLALGSEEQWVHEPRPGWYYA</sequence>
<comment type="caution">
    <text evidence="4">The sequence shown here is derived from an EMBL/GenBank/DDBJ whole genome shotgun (WGS) entry which is preliminary data.</text>
</comment>
<keyword evidence="2" id="KW-1133">Transmembrane helix</keyword>
<accession>A0AA40DL74</accession>
<dbReference type="EMBL" id="JAUKUA010000007">
    <property type="protein sequence ID" value="KAK0704872.1"/>
    <property type="molecule type" value="Genomic_DNA"/>
</dbReference>
<organism evidence="4 5">
    <name type="scientific">Lasiosphaeris hirsuta</name>
    <dbReference type="NCBI Taxonomy" id="260670"/>
    <lineage>
        <taxon>Eukaryota</taxon>
        <taxon>Fungi</taxon>
        <taxon>Dikarya</taxon>
        <taxon>Ascomycota</taxon>
        <taxon>Pezizomycotina</taxon>
        <taxon>Sordariomycetes</taxon>
        <taxon>Sordariomycetidae</taxon>
        <taxon>Sordariales</taxon>
        <taxon>Lasiosphaeriaceae</taxon>
        <taxon>Lasiosphaeris</taxon>
    </lineage>
</organism>
<feature type="transmembrane region" description="Helical" evidence="2">
    <location>
        <begin position="161"/>
        <end position="181"/>
    </location>
</feature>
<protein>
    <recommendedName>
        <fullName evidence="3">DUF6536 domain-containing protein</fullName>
    </recommendedName>
</protein>
<feature type="domain" description="DUF6536" evidence="3">
    <location>
        <begin position="1"/>
        <end position="84"/>
    </location>
</feature>
<dbReference type="Proteomes" id="UP001172102">
    <property type="component" value="Unassembled WGS sequence"/>
</dbReference>
<evidence type="ECO:0000259" key="3">
    <source>
        <dbReference type="Pfam" id="PF20163"/>
    </source>
</evidence>
<name>A0AA40DL74_9PEZI</name>
<dbReference type="AlphaFoldDB" id="A0AA40DL74"/>
<gene>
    <name evidence="4" type="ORF">B0H67DRAFT_557589</name>
</gene>
<keyword evidence="2" id="KW-0472">Membrane</keyword>
<dbReference type="InterPro" id="IPR046623">
    <property type="entry name" value="DUF6536"/>
</dbReference>
<evidence type="ECO:0000313" key="5">
    <source>
        <dbReference type="Proteomes" id="UP001172102"/>
    </source>
</evidence>
<keyword evidence="5" id="KW-1185">Reference proteome</keyword>
<reference evidence="4" key="1">
    <citation type="submission" date="2023-06" db="EMBL/GenBank/DDBJ databases">
        <title>Genome-scale phylogeny and comparative genomics of the fungal order Sordariales.</title>
        <authorList>
            <consortium name="Lawrence Berkeley National Laboratory"/>
            <person name="Hensen N."/>
            <person name="Bonometti L."/>
            <person name="Westerberg I."/>
            <person name="Brannstrom I.O."/>
            <person name="Guillou S."/>
            <person name="Cros-Aarteil S."/>
            <person name="Calhoun S."/>
            <person name="Haridas S."/>
            <person name="Kuo A."/>
            <person name="Mondo S."/>
            <person name="Pangilinan J."/>
            <person name="Riley R."/>
            <person name="Labutti K."/>
            <person name="Andreopoulos B."/>
            <person name="Lipzen A."/>
            <person name="Chen C."/>
            <person name="Yanf M."/>
            <person name="Daum C."/>
            <person name="Ng V."/>
            <person name="Clum A."/>
            <person name="Steindorff A."/>
            <person name="Ohm R."/>
            <person name="Martin F."/>
            <person name="Silar P."/>
            <person name="Natvig D."/>
            <person name="Lalanne C."/>
            <person name="Gautier V."/>
            <person name="Ament-Velasquez S.L."/>
            <person name="Kruys A."/>
            <person name="Hutchinson M.I."/>
            <person name="Powell A.J."/>
            <person name="Barry K."/>
            <person name="Miller A.N."/>
            <person name="Grigoriev I.V."/>
            <person name="Debuchy R."/>
            <person name="Gladieux P."/>
            <person name="Thoren M.H."/>
            <person name="Johannesson H."/>
        </authorList>
    </citation>
    <scope>NUCLEOTIDE SEQUENCE</scope>
    <source>
        <strain evidence="4">SMH4607-1</strain>
    </source>
</reference>
<evidence type="ECO:0000256" key="1">
    <source>
        <dbReference type="SAM" id="MobiDB-lite"/>
    </source>
</evidence>
<evidence type="ECO:0000313" key="4">
    <source>
        <dbReference type="EMBL" id="KAK0704872.1"/>
    </source>
</evidence>
<dbReference type="Pfam" id="PF20163">
    <property type="entry name" value="DUF6536"/>
    <property type="match status" value="1"/>
</dbReference>
<dbReference type="PANTHER" id="PTHR35395">
    <property type="entry name" value="DUF6536 DOMAIN-CONTAINING PROTEIN"/>
    <property type="match status" value="1"/>
</dbReference>
<feature type="region of interest" description="Disordered" evidence="1">
    <location>
        <begin position="208"/>
        <end position="238"/>
    </location>
</feature>
<evidence type="ECO:0000256" key="2">
    <source>
        <dbReference type="SAM" id="Phobius"/>
    </source>
</evidence>
<keyword evidence="2" id="KW-0812">Transmembrane</keyword>